<dbReference type="InterPro" id="IPR050638">
    <property type="entry name" value="AA-Vitamin_Transporters"/>
</dbReference>
<dbReference type="EMBL" id="UGPP01000001">
    <property type="protein sequence ID" value="STY72345.1"/>
    <property type="molecule type" value="Genomic_DNA"/>
</dbReference>
<evidence type="ECO:0000256" key="5">
    <source>
        <dbReference type="ARBA" id="ARBA00022989"/>
    </source>
</evidence>
<dbReference type="InterPro" id="IPR000620">
    <property type="entry name" value="EamA_dom"/>
</dbReference>
<dbReference type="Pfam" id="PF00892">
    <property type="entry name" value="EamA"/>
    <property type="match status" value="2"/>
</dbReference>
<name>A0A378NWU4_9FIRM</name>
<keyword evidence="6 7" id="KW-0472">Membrane</keyword>
<gene>
    <name evidence="9" type="primary">yicL_3</name>
    <name evidence="9" type="ORF">NCTC10571_02538</name>
</gene>
<feature type="transmembrane region" description="Helical" evidence="7">
    <location>
        <begin position="126"/>
        <end position="144"/>
    </location>
</feature>
<organism evidence="9 10">
    <name type="scientific">Megamonas hypermegale</name>
    <dbReference type="NCBI Taxonomy" id="158847"/>
    <lineage>
        <taxon>Bacteria</taxon>
        <taxon>Bacillati</taxon>
        <taxon>Bacillota</taxon>
        <taxon>Negativicutes</taxon>
        <taxon>Selenomonadales</taxon>
        <taxon>Selenomonadaceae</taxon>
        <taxon>Megamonas</taxon>
    </lineage>
</organism>
<evidence type="ECO:0000313" key="10">
    <source>
        <dbReference type="Proteomes" id="UP000255234"/>
    </source>
</evidence>
<dbReference type="Proteomes" id="UP000255234">
    <property type="component" value="Unassembled WGS sequence"/>
</dbReference>
<evidence type="ECO:0000256" key="2">
    <source>
        <dbReference type="ARBA" id="ARBA00007362"/>
    </source>
</evidence>
<reference evidence="9 10" key="1">
    <citation type="submission" date="2018-06" db="EMBL/GenBank/DDBJ databases">
        <authorList>
            <consortium name="Pathogen Informatics"/>
            <person name="Doyle S."/>
        </authorList>
    </citation>
    <scope>NUCLEOTIDE SEQUENCE [LARGE SCALE GENOMIC DNA]</scope>
    <source>
        <strain evidence="9 10">NCTC10571</strain>
    </source>
</reference>
<evidence type="ECO:0000256" key="6">
    <source>
        <dbReference type="ARBA" id="ARBA00023136"/>
    </source>
</evidence>
<feature type="transmembrane region" description="Helical" evidence="7">
    <location>
        <begin position="185"/>
        <end position="206"/>
    </location>
</feature>
<feature type="transmembrane region" description="Helical" evidence="7">
    <location>
        <begin position="41"/>
        <end position="59"/>
    </location>
</feature>
<feature type="transmembrane region" description="Helical" evidence="7">
    <location>
        <begin position="247"/>
        <end position="266"/>
    </location>
</feature>
<feature type="transmembrane region" description="Helical" evidence="7">
    <location>
        <begin position="101"/>
        <end position="119"/>
    </location>
</feature>
<comment type="subcellular location">
    <subcellularLocation>
        <location evidence="1">Cell membrane</location>
        <topology evidence="1">Multi-pass membrane protein</topology>
    </subcellularLocation>
</comment>
<feature type="domain" description="EamA" evidence="8">
    <location>
        <begin position="6"/>
        <end position="144"/>
    </location>
</feature>
<evidence type="ECO:0000313" key="9">
    <source>
        <dbReference type="EMBL" id="STY72345.1"/>
    </source>
</evidence>
<keyword evidence="4 7" id="KW-0812">Transmembrane</keyword>
<proteinExistence type="inferred from homology"/>
<comment type="similarity">
    <text evidence="2">Belongs to the EamA transporter family.</text>
</comment>
<accession>A0A378NWU4</accession>
<keyword evidence="5 7" id="KW-1133">Transmembrane helix</keyword>
<evidence type="ECO:0000256" key="1">
    <source>
        <dbReference type="ARBA" id="ARBA00004651"/>
    </source>
</evidence>
<dbReference type="RefSeq" id="WP_115152357.1">
    <property type="nucleotide sequence ID" value="NZ_UGPP01000001.1"/>
</dbReference>
<evidence type="ECO:0000256" key="4">
    <source>
        <dbReference type="ARBA" id="ARBA00022692"/>
    </source>
</evidence>
<feature type="transmembrane region" description="Helical" evidence="7">
    <location>
        <begin position="7"/>
        <end position="29"/>
    </location>
</feature>
<dbReference type="GO" id="GO:0005886">
    <property type="term" value="C:plasma membrane"/>
    <property type="evidence" value="ECO:0007669"/>
    <property type="project" value="UniProtKB-SubCell"/>
</dbReference>
<evidence type="ECO:0000256" key="3">
    <source>
        <dbReference type="ARBA" id="ARBA00022475"/>
    </source>
</evidence>
<keyword evidence="3" id="KW-1003">Cell membrane</keyword>
<dbReference type="SUPFAM" id="SSF103481">
    <property type="entry name" value="Multidrug resistance efflux transporter EmrE"/>
    <property type="match status" value="2"/>
</dbReference>
<feature type="transmembrane region" description="Helical" evidence="7">
    <location>
        <begin position="212"/>
        <end position="235"/>
    </location>
</feature>
<evidence type="ECO:0000256" key="7">
    <source>
        <dbReference type="SAM" id="Phobius"/>
    </source>
</evidence>
<feature type="transmembrane region" description="Helical" evidence="7">
    <location>
        <begin position="71"/>
        <end position="89"/>
    </location>
</feature>
<dbReference type="AlphaFoldDB" id="A0A378NWU4"/>
<dbReference type="InterPro" id="IPR037185">
    <property type="entry name" value="EmrE-like"/>
</dbReference>
<sequence>MSNHLKGILMVLSSTAMWGLVGILVQYLISSEHFTPEWLVNTRLLASGIILLAITYIFYERNIFKVLKTDFISLLLLGVIGLLGSQYGFYICINHSNAPTATILVFLLPVFIMLYTLLVKHKRPSGLELISILFAITGTSLIVTKGDFSSIILSPIALMAGIASALCCVFYTLQPRKVLSKYSSTNVMGWSMLFGGIFISCFNNPLDIPGEINLYTLSAILSMILFGTVLAFCFYLKSLDYLSPTEASILTVGEPLCSIILSLIFLNVTFSSIELMGAVLILSTVFILAKAK</sequence>
<evidence type="ECO:0000259" key="8">
    <source>
        <dbReference type="Pfam" id="PF00892"/>
    </source>
</evidence>
<dbReference type="STRING" id="1122216.GCA_000423385_00075"/>
<feature type="transmembrane region" description="Helical" evidence="7">
    <location>
        <begin position="272"/>
        <end position="289"/>
    </location>
</feature>
<feature type="transmembrane region" description="Helical" evidence="7">
    <location>
        <begin position="150"/>
        <end position="173"/>
    </location>
</feature>
<protein>
    <submittedName>
        <fullName evidence="9">Uncharacterized inner membrane transporter yicL</fullName>
    </submittedName>
</protein>
<dbReference type="PANTHER" id="PTHR32322:SF18">
    <property type="entry name" value="S-ADENOSYLMETHIONINE_S-ADENOSYLHOMOCYSTEINE TRANSPORTER"/>
    <property type="match status" value="1"/>
</dbReference>
<dbReference type="PANTHER" id="PTHR32322">
    <property type="entry name" value="INNER MEMBRANE TRANSPORTER"/>
    <property type="match status" value="1"/>
</dbReference>
<feature type="domain" description="EamA" evidence="8">
    <location>
        <begin position="157"/>
        <end position="288"/>
    </location>
</feature>